<feature type="transmembrane region" description="Helical" evidence="7">
    <location>
        <begin position="528"/>
        <end position="548"/>
    </location>
</feature>
<evidence type="ECO:0000256" key="1">
    <source>
        <dbReference type="ARBA" id="ARBA00004651"/>
    </source>
</evidence>
<feature type="transmembrane region" description="Helical" evidence="7">
    <location>
        <begin position="223"/>
        <end position="243"/>
    </location>
</feature>
<feature type="transmembrane region" description="Helical" evidence="7">
    <location>
        <begin position="298"/>
        <end position="323"/>
    </location>
</feature>
<protein>
    <submittedName>
        <fullName evidence="9">MMPL family transporter</fullName>
    </submittedName>
</protein>
<evidence type="ECO:0000256" key="6">
    <source>
        <dbReference type="ARBA" id="ARBA00023136"/>
    </source>
</evidence>
<feature type="transmembrane region" description="Helical" evidence="7">
    <location>
        <begin position="271"/>
        <end position="292"/>
    </location>
</feature>
<feature type="transmembrane region" description="Helical" evidence="7">
    <location>
        <begin position="173"/>
        <end position="189"/>
    </location>
</feature>
<dbReference type="EMBL" id="JBHTCH010000014">
    <property type="protein sequence ID" value="MFC7360631.1"/>
    <property type="molecule type" value="Genomic_DNA"/>
</dbReference>
<dbReference type="RefSeq" id="WP_255888838.1">
    <property type="nucleotide sequence ID" value="NZ_JAFMZM010000001.1"/>
</dbReference>
<gene>
    <name evidence="9" type="ORF">ACFQO6_10145</name>
</gene>
<proteinExistence type="inferred from homology"/>
<dbReference type="PANTHER" id="PTHR33406:SF11">
    <property type="entry name" value="MEMBRANE PROTEIN SCO6666-RELATED"/>
    <property type="match status" value="1"/>
</dbReference>
<feature type="transmembrane region" description="Helical" evidence="7">
    <location>
        <begin position="353"/>
        <end position="371"/>
    </location>
</feature>
<evidence type="ECO:0000256" key="3">
    <source>
        <dbReference type="ARBA" id="ARBA00022475"/>
    </source>
</evidence>
<dbReference type="Proteomes" id="UP001596524">
    <property type="component" value="Unassembled WGS sequence"/>
</dbReference>
<evidence type="ECO:0000313" key="9">
    <source>
        <dbReference type="EMBL" id="MFC7360631.1"/>
    </source>
</evidence>
<evidence type="ECO:0000256" key="5">
    <source>
        <dbReference type="ARBA" id="ARBA00022989"/>
    </source>
</evidence>
<dbReference type="Pfam" id="PF03176">
    <property type="entry name" value="MMPL"/>
    <property type="match status" value="2"/>
</dbReference>
<comment type="subcellular location">
    <subcellularLocation>
        <location evidence="1">Cell membrane</location>
        <topology evidence="1">Multi-pass membrane protein</topology>
    </subcellularLocation>
</comment>
<keyword evidence="5 7" id="KW-1133">Transmembrane helix</keyword>
<feature type="transmembrane region" description="Helical" evidence="7">
    <location>
        <begin position="494"/>
        <end position="516"/>
    </location>
</feature>
<evidence type="ECO:0000256" key="7">
    <source>
        <dbReference type="SAM" id="Phobius"/>
    </source>
</evidence>
<feature type="transmembrane region" description="Helical" evidence="7">
    <location>
        <begin position="568"/>
        <end position="590"/>
    </location>
</feature>
<name>A0ABW2N000_9ACTN</name>
<evidence type="ECO:0000313" key="10">
    <source>
        <dbReference type="Proteomes" id="UP001596524"/>
    </source>
</evidence>
<evidence type="ECO:0000256" key="4">
    <source>
        <dbReference type="ARBA" id="ARBA00022692"/>
    </source>
</evidence>
<feature type="domain" description="Membrane transport protein MMPL" evidence="8">
    <location>
        <begin position="111"/>
        <end position="354"/>
    </location>
</feature>
<comment type="caution">
    <text evidence="9">The sequence shown here is derived from an EMBL/GenBank/DDBJ whole genome shotgun (WGS) entry which is preliminary data.</text>
</comment>
<keyword evidence="10" id="KW-1185">Reference proteome</keyword>
<accession>A0ABW2N000</accession>
<feature type="transmembrane region" description="Helical" evidence="7">
    <location>
        <begin position="196"/>
        <end position="217"/>
    </location>
</feature>
<reference evidence="10" key="1">
    <citation type="journal article" date="2019" name="Int. J. Syst. Evol. Microbiol.">
        <title>The Global Catalogue of Microorganisms (GCM) 10K type strain sequencing project: providing services to taxonomists for standard genome sequencing and annotation.</title>
        <authorList>
            <consortium name="The Broad Institute Genomics Platform"/>
            <consortium name="The Broad Institute Genome Sequencing Center for Infectious Disease"/>
            <person name="Wu L."/>
            <person name="Ma J."/>
        </authorList>
    </citation>
    <scope>NUCLEOTIDE SEQUENCE [LARGE SCALE GENOMIC DNA]</scope>
    <source>
        <strain evidence="10">FCH27</strain>
    </source>
</reference>
<comment type="similarity">
    <text evidence="2">Belongs to the resistance-nodulation-cell division (RND) (TC 2.A.6) family. MmpL subfamily.</text>
</comment>
<dbReference type="InterPro" id="IPR050545">
    <property type="entry name" value="Mycobact_MmpL"/>
</dbReference>
<dbReference type="Gene3D" id="1.20.1640.10">
    <property type="entry name" value="Multidrug efflux transporter AcrB transmembrane domain"/>
    <property type="match status" value="2"/>
</dbReference>
<keyword evidence="4 7" id="KW-0812">Transmembrane</keyword>
<evidence type="ECO:0000256" key="2">
    <source>
        <dbReference type="ARBA" id="ARBA00010157"/>
    </source>
</evidence>
<keyword evidence="3" id="KW-1003">Cell membrane</keyword>
<organism evidence="9 10">
    <name type="scientific">Nocardioides astragali</name>
    <dbReference type="NCBI Taxonomy" id="1776736"/>
    <lineage>
        <taxon>Bacteria</taxon>
        <taxon>Bacillati</taxon>
        <taxon>Actinomycetota</taxon>
        <taxon>Actinomycetes</taxon>
        <taxon>Propionibacteriales</taxon>
        <taxon>Nocardioidaceae</taxon>
        <taxon>Nocardioides</taxon>
    </lineage>
</organism>
<feature type="domain" description="Membrane transport protein MMPL" evidence="8">
    <location>
        <begin position="446"/>
        <end position="675"/>
    </location>
</feature>
<sequence>MTTTFTRMITARSRTTLLGVLFFLVVAGFLGGGVAGSLGSDGFELDDSPSALADARLAEATGLAPGAGVVLLLDTPHGPDDPRIAEVEGELAAIDGIGVTASPSSAPDGGLESADGASAIIAGTLTASADDEEVTEEVLATFAGESDLAVGGPLIANEQIGAQVGEDLARAELLALPILVLLCLLFFGLRGAVMPVVVGASTVLGTFLVIAGINTVYPMSVFALNLIMGLGLGLAIDYTLFLLTRFRDELEGGAEPREAVEVTMRTAGRTVLFSAATVAAAMITLTVFPQGFVKSMGLAGAVVSVVAALSAIVIAPALMMLFGRRLARRRTTMQSTTGGGWHRLATAVMRRPGAVAIITSIVMIALAAPALRTQWTPIDGSVIPTSQSARTVSDALVADFAGSGTTSVTVAIEATGPGADGAVEAFADEAAARVGATVTPVAVGPDTWRLDLPVEGAPEDDAAQQLVHDVRAIDSDVDALVGGSAAAFIDQQQALAGALPLALLLLVALTMLVLWLMTGSVVLPLKAVAMNVLTVGSALGVLTLIYQDGRFTSLLGYTPNGGIEPTDFVISAAVVFALSTDYGVFLLGRIKELRDAGLDEREAVAVGVQRTGHVVTAASILLAVAIGVFSTSSISFIQQIGVAVAFGVLVDAFIVRTFLVPALMGLLGRWNWWAPMALRRLHDRIGFTESDGGTYSEETMTATAERPTVHV</sequence>
<evidence type="ECO:0000259" key="8">
    <source>
        <dbReference type="Pfam" id="PF03176"/>
    </source>
</evidence>
<dbReference type="PANTHER" id="PTHR33406">
    <property type="entry name" value="MEMBRANE PROTEIN MJ1562-RELATED"/>
    <property type="match status" value="1"/>
</dbReference>
<keyword evidence="6 7" id="KW-0472">Membrane</keyword>
<dbReference type="InterPro" id="IPR004869">
    <property type="entry name" value="MMPL_dom"/>
</dbReference>
<dbReference type="SUPFAM" id="SSF82866">
    <property type="entry name" value="Multidrug efflux transporter AcrB transmembrane domain"/>
    <property type="match status" value="2"/>
</dbReference>